<evidence type="ECO:0000313" key="2">
    <source>
        <dbReference type="Proteomes" id="UP001465153"/>
    </source>
</evidence>
<reference evidence="1 2" key="1">
    <citation type="submission" date="2024-04" db="EMBL/GenBank/DDBJ databases">
        <title>Draft genome sequence of Sessilibacter corallicola NBRC 116591.</title>
        <authorList>
            <person name="Miyakawa T."/>
            <person name="Kusuya Y."/>
            <person name="Miura T."/>
        </authorList>
    </citation>
    <scope>NUCLEOTIDE SEQUENCE [LARGE SCALE GENOMIC DNA]</scope>
    <source>
        <strain evidence="1 2">KU-00831-HH</strain>
    </source>
</reference>
<comment type="caution">
    <text evidence="1">The sequence shown here is derived from an EMBL/GenBank/DDBJ whole genome shotgun (WGS) entry which is preliminary data.</text>
</comment>
<gene>
    <name evidence="1" type="ORF">NBRC116591_22480</name>
</gene>
<evidence type="ECO:0000313" key="1">
    <source>
        <dbReference type="EMBL" id="GAA6168437.1"/>
    </source>
</evidence>
<accession>A0ABQ0AA43</accession>
<name>A0ABQ0AA43_9GAMM</name>
<sequence length="84" mass="9854">MEKLLLEILNELKAQNAANDNGLWTASDIARYMRLSTSSVQSRVITRNNFPRAVRIPTEKGLGGRRWYPKEVRDWARKHREPYL</sequence>
<dbReference type="EMBL" id="BAABWN010000007">
    <property type="protein sequence ID" value="GAA6168437.1"/>
    <property type="molecule type" value="Genomic_DNA"/>
</dbReference>
<keyword evidence="2" id="KW-1185">Reference proteome</keyword>
<organism evidence="1 2">
    <name type="scientific">Sessilibacter corallicola</name>
    <dbReference type="NCBI Taxonomy" id="2904075"/>
    <lineage>
        <taxon>Bacteria</taxon>
        <taxon>Pseudomonadati</taxon>
        <taxon>Pseudomonadota</taxon>
        <taxon>Gammaproteobacteria</taxon>
        <taxon>Cellvibrionales</taxon>
        <taxon>Cellvibrionaceae</taxon>
        <taxon>Sessilibacter</taxon>
    </lineage>
</organism>
<protein>
    <recommendedName>
        <fullName evidence="3">Helix-turn-helix domain-containing protein</fullName>
    </recommendedName>
</protein>
<dbReference type="RefSeq" id="WP_233089997.1">
    <property type="nucleotide sequence ID" value="NZ_BAABWN010000007.1"/>
</dbReference>
<proteinExistence type="predicted"/>
<dbReference type="Proteomes" id="UP001465153">
    <property type="component" value="Unassembled WGS sequence"/>
</dbReference>
<evidence type="ECO:0008006" key="3">
    <source>
        <dbReference type="Google" id="ProtNLM"/>
    </source>
</evidence>